<dbReference type="Proteomes" id="UP000189229">
    <property type="component" value="Unassembled WGS sequence"/>
</dbReference>
<evidence type="ECO:0000313" key="2">
    <source>
        <dbReference type="EMBL" id="OOK76479.1"/>
    </source>
</evidence>
<proteinExistence type="predicted"/>
<reference evidence="2 3" key="1">
    <citation type="submission" date="2017-02" db="EMBL/GenBank/DDBJ databases">
        <title>Complete genome sequences of Mycobacterium kansasii strains isolated from rhesus macaques.</title>
        <authorList>
            <person name="Panda A."/>
            <person name="Nagaraj S."/>
            <person name="Zhao X."/>
            <person name="Tettelin H."/>
            <person name="Detolla L.J."/>
        </authorList>
    </citation>
    <scope>NUCLEOTIDE SEQUENCE [LARGE SCALE GENOMIC DNA]</scope>
    <source>
        <strain evidence="2 3">11-3813</strain>
    </source>
</reference>
<evidence type="ECO:0000313" key="3">
    <source>
        <dbReference type="Proteomes" id="UP000189229"/>
    </source>
</evidence>
<protein>
    <submittedName>
        <fullName evidence="2">Uncharacterized protein</fullName>
    </submittedName>
</protein>
<dbReference type="AlphaFoldDB" id="A0A1V3XB71"/>
<evidence type="ECO:0000256" key="1">
    <source>
        <dbReference type="SAM" id="MobiDB-lite"/>
    </source>
</evidence>
<organism evidence="2 3">
    <name type="scientific">Mycobacterium kansasii</name>
    <dbReference type="NCBI Taxonomy" id="1768"/>
    <lineage>
        <taxon>Bacteria</taxon>
        <taxon>Bacillati</taxon>
        <taxon>Actinomycetota</taxon>
        <taxon>Actinomycetes</taxon>
        <taxon>Mycobacteriales</taxon>
        <taxon>Mycobacteriaceae</taxon>
        <taxon>Mycobacterium</taxon>
    </lineage>
</organism>
<comment type="caution">
    <text evidence="2">The sequence shown here is derived from an EMBL/GenBank/DDBJ whole genome shotgun (WGS) entry which is preliminary data.</text>
</comment>
<sequence length="104" mass="11618">MDRHRGSPLRIPRGLAGSRWAGRFDDGSGRSIRVGCIRIGHGSCSGVVRRNLRPAQSRTSRDGKPVWIRPRRGVRGGAPAARCALYRYRPAHQNRSHRLTPSVR</sequence>
<accession>A0A1V3XB71</accession>
<gene>
    <name evidence="2" type="ORF">BZL30_3551</name>
</gene>
<name>A0A1V3XB71_MYCKA</name>
<feature type="region of interest" description="Disordered" evidence="1">
    <location>
        <begin position="53"/>
        <end position="73"/>
    </location>
</feature>
<dbReference type="EMBL" id="MVBM01000003">
    <property type="protein sequence ID" value="OOK76479.1"/>
    <property type="molecule type" value="Genomic_DNA"/>
</dbReference>